<evidence type="ECO:0000313" key="3">
    <source>
        <dbReference type="EMBL" id="ADZ68675.1"/>
    </source>
</evidence>
<dbReference type="SUPFAM" id="SSF48317">
    <property type="entry name" value="Acid phosphatase/Vanadium-dependent haloperoxidase"/>
    <property type="match status" value="1"/>
</dbReference>
<feature type="transmembrane region" description="Helical" evidence="1">
    <location>
        <begin position="217"/>
        <end position="238"/>
    </location>
</feature>
<dbReference type="Pfam" id="PF01569">
    <property type="entry name" value="PAP2"/>
    <property type="match status" value="1"/>
</dbReference>
<feature type="transmembrane region" description="Helical" evidence="1">
    <location>
        <begin position="21"/>
        <end position="39"/>
    </location>
</feature>
<dbReference type="Gene3D" id="1.20.144.10">
    <property type="entry name" value="Phosphatidic acid phosphatase type 2/haloperoxidase"/>
    <property type="match status" value="1"/>
</dbReference>
<dbReference type="CDD" id="cd03396">
    <property type="entry name" value="PAP2_like_6"/>
    <property type="match status" value="1"/>
</dbReference>
<dbReference type="STRING" id="991905.SL003B_0237"/>
<dbReference type="EMBL" id="CP002568">
    <property type="protein sequence ID" value="ADZ68675.1"/>
    <property type="molecule type" value="Genomic_DNA"/>
</dbReference>
<evidence type="ECO:0000256" key="1">
    <source>
        <dbReference type="SAM" id="Phobius"/>
    </source>
</evidence>
<reference evidence="3 4" key="1">
    <citation type="journal article" date="2011" name="J. Bacteriol.">
        <title>Complete genome sequence of Polymorphum gilvum SL003B-26A1T, a crude oil-degrading bacterium from oil-polluted saline soil.</title>
        <authorList>
            <person name="Li S.G."/>
            <person name="Tang Y.Q."/>
            <person name="Nie Y."/>
            <person name="Cai M."/>
            <person name="Wu X.L."/>
        </authorList>
    </citation>
    <scope>NUCLEOTIDE SEQUENCE [LARGE SCALE GENOMIC DNA]</scope>
    <source>
        <strain evidence="4">LMG 25793 / CGMCC 1.9160 / SL003B-26A1</strain>
    </source>
</reference>
<keyword evidence="1" id="KW-0472">Membrane</keyword>
<dbReference type="KEGG" id="pgv:SL003B_0237"/>
<dbReference type="eggNOG" id="COG3907">
    <property type="taxonomic scope" value="Bacteria"/>
</dbReference>
<keyword evidence="1" id="KW-1133">Transmembrane helix</keyword>
<keyword evidence="4" id="KW-1185">Reference proteome</keyword>
<evidence type="ECO:0000313" key="4">
    <source>
        <dbReference type="Proteomes" id="UP000008130"/>
    </source>
</evidence>
<dbReference type="HOGENOM" id="CLU_070327_1_0_5"/>
<feature type="transmembrane region" description="Helical" evidence="1">
    <location>
        <begin position="185"/>
        <end position="205"/>
    </location>
</feature>
<protein>
    <submittedName>
        <fullName evidence="3">Phosphoesterase, PA-phosphatase related protein</fullName>
    </submittedName>
</protein>
<dbReference type="InterPro" id="IPR036938">
    <property type="entry name" value="PAP2/HPO_sf"/>
</dbReference>
<organism evidence="3 4">
    <name type="scientific">Polymorphum gilvum (strain LMG 25793 / CGMCC 1.9160 / SL003B-26A1)</name>
    <dbReference type="NCBI Taxonomy" id="991905"/>
    <lineage>
        <taxon>Bacteria</taxon>
        <taxon>Pseudomonadati</taxon>
        <taxon>Pseudomonadota</taxon>
        <taxon>Alphaproteobacteria</taxon>
        <taxon>Rhodobacterales</taxon>
        <taxon>Paracoccaceae</taxon>
        <taxon>Polymorphum</taxon>
    </lineage>
</organism>
<sequence length="278" mass="30796">MYRETLRDGMLQAARWAARRPFAATGLYVLLVSALFLVLPQLDLWASGLFHDPQAGFFAQDEPFLRRLRHLGPHLVQLVAGACVTVLLVKLLLPGRAPLLPLHIPLFLLSTLILGPGLLVNSLLKNTWGRPRPNMVESFGGDMPYVPVWLPSGWCDTNCSFVSGEASSGMWLVGLAFVVPKDWRLPTLAFTVPLCLLLSVNRIAFGGHFLSDTLLSWGLTLLVLLAVHRLLFVAPPAWARDAALDETLTRAGRRLQERVVRAALRGYAAARRFVAMFR</sequence>
<feature type="domain" description="Phosphatidic acid phosphatase type 2/haloperoxidase" evidence="2">
    <location>
        <begin position="108"/>
        <end position="231"/>
    </location>
</feature>
<gene>
    <name evidence="3" type="ordered locus">SL003B_0237</name>
</gene>
<name>F2J0E1_POLGS</name>
<proteinExistence type="predicted"/>
<accession>F2J0E1</accession>
<dbReference type="PATRIC" id="fig|991905.3.peg.241"/>
<dbReference type="Proteomes" id="UP000008130">
    <property type="component" value="Chromosome"/>
</dbReference>
<dbReference type="AlphaFoldDB" id="F2J0E1"/>
<feature type="transmembrane region" description="Helical" evidence="1">
    <location>
        <begin position="105"/>
        <end position="124"/>
    </location>
</feature>
<keyword evidence="1" id="KW-0812">Transmembrane</keyword>
<evidence type="ECO:0000259" key="2">
    <source>
        <dbReference type="Pfam" id="PF01569"/>
    </source>
</evidence>
<dbReference type="InterPro" id="IPR000326">
    <property type="entry name" value="PAP2/HPO"/>
</dbReference>
<dbReference type="OrthoDB" id="9813524at2"/>